<dbReference type="PANTHER" id="PTHR48090:SF3">
    <property type="entry name" value="UNDECAPRENYL-PHOSPHATE 4-DEOXY-4-FORMAMIDO-L-ARABINOSE TRANSFERASE"/>
    <property type="match status" value="1"/>
</dbReference>
<evidence type="ECO:0000256" key="6">
    <source>
        <dbReference type="ARBA" id="ARBA00022989"/>
    </source>
</evidence>
<dbReference type="GO" id="GO:0099621">
    <property type="term" value="F:undecaprenyl-phosphate 4-deoxy-4-formamido-L-arabinose transferase activity"/>
    <property type="evidence" value="ECO:0007669"/>
    <property type="project" value="UniProtKB-EC"/>
</dbReference>
<keyword evidence="2 10" id="KW-0328">Glycosyltransferase</keyword>
<keyword evidence="6" id="KW-1133">Transmembrane helix</keyword>
<keyword evidence="4" id="KW-0812">Transmembrane</keyword>
<keyword evidence="3 10" id="KW-0808">Transferase</keyword>
<evidence type="ECO:0000256" key="1">
    <source>
        <dbReference type="ARBA" id="ARBA00022475"/>
    </source>
</evidence>
<dbReference type="RefSeq" id="WP_145182806.1">
    <property type="nucleotide sequence ID" value="NZ_CP036290.1"/>
</dbReference>
<feature type="domain" description="Glycosyltransferase 2-like" evidence="9">
    <location>
        <begin position="68"/>
        <end position="230"/>
    </location>
</feature>
<accession>A0A518CVU2</accession>
<dbReference type="EMBL" id="CP036290">
    <property type="protein sequence ID" value="QDU83324.1"/>
    <property type="molecule type" value="Genomic_DNA"/>
</dbReference>
<dbReference type="OrthoDB" id="9815691at2"/>
<dbReference type="Proteomes" id="UP000319342">
    <property type="component" value="Chromosome"/>
</dbReference>
<evidence type="ECO:0000256" key="3">
    <source>
        <dbReference type="ARBA" id="ARBA00022679"/>
    </source>
</evidence>
<organism evidence="10 11">
    <name type="scientific">Rohdeia mirabilis</name>
    <dbReference type="NCBI Taxonomy" id="2528008"/>
    <lineage>
        <taxon>Bacteria</taxon>
        <taxon>Pseudomonadati</taxon>
        <taxon>Planctomycetota</taxon>
        <taxon>Planctomycetia</taxon>
        <taxon>Planctomycetia incertae sedis</taxon>
        <taxon>Rohdeia</taxon>
    </lineage>
</organism>
<dbReference type="InterPro" id="IPR001173">
    <property type="entry name" value="Glyco_trans_2-like"/>
</dbReference>
<dbReference type="PANTHER" id="PTHR48090">
    <property type="entry name" value="UNDECAPRENYL-PHOSPHATE 4-DEOXY-4-FORMAMIDO-L-ARABINOSE TRANSFERASE-RELATED"/>
    <property type="match status" value="1"/>
</dbReference>
<keyword evidence="11" id="KW-1185">Reference proteome</keyword>
<evidence type="ECO:0000256" key="8">
    <source>
        <dbReference type="SAM" id="MobiDB-lite"/>
    </source>
</evidence>
<keyword evidence="5" id="KW-0448">Lipopolysaccharide biosynthesis</keyword>
<gene>
    <name evidence="10" type="primary">arnC_1</name>
    <name evidence="10" type="ORF">Pla163_04230</name>
</gene>
<protein>
    <submittedName>
        <fullName evidence="10">Undecaprenyl-phosphate 4-deoxy-4-formamido-L-arabinose transferase</fullName>
        <ecNumber evidence="10">2.4.2.53</ecNumber>
    </submittedName>
</protein>
<dbReference type="SUPFAM" id="SSF53448">
    <property type="entry name" value="Nucleotide-diphospho-sugar transferases"/>
    <property type="match status" value="1"/>
</dbReference>
<evidence type="ECO:0000256" key="2">
    <source>
        <dbReference type="ARBA" id="ARBA00022676"/>
    </source>
</evidence>
<dbReference type="EC" id="2.4.2.53" evidence="10"/>
<evidence type="ECO:0000256" key="7">
    <source>
        <dbReference type="ARBA" id="ARBA00023136"/>
    </source>
</evidence>
<evidence type="ECO:0000313" key="10">
    <source>
        <dbReference type="EMBL" id="QDU83324.1"/>
    </source>
</evidence>
<keyword evidence="7" id="KW-0472">Membrane</keyword>
<dbReference type="AlphaFoldDB" id="A0A518CVU2"/>
<dbReference type="GO" id="GO:0005886">
    <property type="term" value="C:plasma membrane"/>
    <property type="evidence" value="ECO:0007669"/>
    <property type="project" value="TreeGrafter"/>
</dbReference>
<dbReference type="InterPro" id="IPR050256">
    <property type="entry name" value="Glycosyltransferase_2"/>
</dbReference>
<reference evidence="10 11" key="1">
    <citation type="submission" date="2019-02" db="EMBL/GenBank/DDBJ databases">
        <title>Deep-cultivation of Planctomycetes and their phenomic and genomic characterization uncovers novel biology.</title>
        <authorList>
            <person name="Wiegand S."/>
            <person name="Jogler M."/>
            <person name="Boedeker C."/>
            <person name="Pinto D."/>
            <person name="Vollmers J."/>
            <person name="Rivas-Marin E."/>
            <person name="Kohn T."/>
            <person name="Peeters S.H."/>
            <person name="Heuer A."/>
            <person name="Rast P."/>
            <person name="Oberbeckmann S."/>
            <person name="Bunk B."/>
            <person name="Jeske O."/>
            <person name="Meyerdierks A."/>
            <person name="Storesund J.E."/>
            <person name="Kallscheuer N."/>
            <person name="Luecker S."/>
            <person name="Lage O.M."/>
            <person name="Pohl T."/>
            <person name="Merkel B.J."/>
            <person name="Hornburger P."/>
            <person name="Mueller R.-W."/>
            <person name="Bruemmer F."/>
            <person name="Labrenz M."/>
            <person name="Spormann A.M."/>
            <person name="Op den Camp H."/>
            <person name="Overmann J."/>
            <person name="Amann R."/>
            <person name="Jetten M.S.M."/>
            <person name="Mascher T."/>
            <person name="Medema M.H."/>
            <person name="Devos D.P."/>
            <person name="Kaster A.-K."/>
            <person name="Ovreas L."/>
            <person name="Rohde M."/>
            <person name="Galperin M.Y."/>
            <person name="Jogler C."/>
        </authorList>
    </citation>
    <scope>NUCLEOTIDE SEQUENCE [LARGE SCALE GENOMIC DNA]</scope>
    <source>
        <strain evidence="10 11">Pla163</strain>
    </source>
</reference>
<dbReference type="GO" id="GO:0009103">
    <property type="term" value="P:lipopolysaccharide biosynthetic process"/>
    <property type="evidence" value="ECO:0007669"/>
    <property type="project" value="UniProtKB-KW"/>
</dbReference>
<dbReference type="InterPro" id="IPR029044">
    <property type="entry name" value="Nucleotide-diphossugar_trans"/>
</dbReference>
<feature type="compositionally biased region" description="Pro residues" evidence="8">
    <location>
        <begin position="29"/>
        <end position="42"/>
    </location>
</feature>
<feature type="region of interest" description="Disordered" evidence="8">
    <location>
        <begin position="1"/>
        <end position="47"/>
    </location>
</feature>
<evidence type="ECO:0000313" key="11">
    <source>
        <dbReference type="Proteomes" id="UP000319342"/>
    </source>
</evidence>
<feature type="compositionally biased region" description="Polar residues" evidence="8">
    <location>
        <begin position="1"/>
        <end position="11"/>
    </location>
</feature>
<name>A0A518CVU2_9BACT</name>
<keyword evidence="1" id="KW-1003">Cell membrane</keyword>
<dbReference type="CDD" id="cd04179">
    <property type="entry name" value="DPM_DPG-synthase_like"/>
    <property type="match status" value="1"/>
</dbReference>
<proteinExistence type="predicted"/>
<dbReference type="Pfam" id="PF00535">
    <property type="entry name" value="Glycos_transf_2"/>
    <property type="match status" value="1"/>
</dbReference>
<evidence type="ECO:0000256" key="5">
    <source>
        <dbReference type="ARBA" id="ARBA00022985"/>
    </source>
</evidence>
<evidence type="ECO:0000256" key="4">
    <source>
        <dbReference type="ARBA" id="ARBA00022692"/>
    </source>
</evidence>
<dbReference type="Gene3D" id="3.90.550.10">
    <property type="entry name" value="Spore Coat Polysaccharide Biosynthesis Protein SpsA, Chain A"/>
    <property type="match status" value="1"/>
</dbReference>
<evidence type="ECO:0000259" key="9">
    <source>
        <dbReference type="Pfam" id="PF00535"/>
    </source>
</evidence>
<sequence length="311" mass="34324">MSPTGSSTPQGSDAPDPEIPDPEVHRPAVPDPAAPGPSPGGPAAPRLVVDAPRKRGERDPKFTSSVAIVLPAYNEEECIEDAAADCLDFLPRCFERYQVVCVDDGSSDRTGELIRGLEAAHPGLVRGVLFEKNRGYGAAIMAGFRAAETDLLFFTDSDRQFDITELEAAVETLDREGADALFGFRVYRYDSVLRCMTSWVYNRIVRVLFAVKVRDVDCAFKLFRREVIDRMDVACTDFFIDTELVARTSKLGFKSIEMGVRHLPRTAGRTTVHPGHIPRTLLTVARMWLLIHFGIGRGKAIERDPRTGAAD</sequence>